<dbReference type="PANTHER" id="PTHR47926">
    <property type="entry name" value="PENTATRICOPEPTIDE REPEAT-CONTAINING PROTEIN"/>
    <property type="match status" value="1"/>
</dbReference>
<dbReference type="Gene3D" id="1.25.40.10">
    <property type="entry name" value="Tetratricopeptide repeat domain"/>
    <property type="match status" value="4"/>
</dbReference>
<evidence type="ECO:0000256" key="2">
    <source>
        <dbReference type="PROSITE-ProRule" id="PRU00708"/>
    </source>
</evidence>
<dbReference type="PROSITE" id="PS51375">
    <property type="entry name" value="PPR"/>
    <property type="match status" value="3"/>
</dbReference>
<feature type="repeat" description="PPR" evidence="2">
    <location>
        <begin position="274"/>
        <end position="308"/>
    </location>
</feature>
<dbReference type="NCBIfam" id="TIGR00756">
    <property type="entry name" value="PPR"/>
    <property type="match status" value="4"/>
</dbReference>
<dbReference type="GO" id="GO:0009451">
    <property type="term" value="P:RNA modification"/>
    <property type="evidence" value="ECO:0007669"/>
    <property type="project" value="InterPro"/>
</dbReference>
<dbReference type="Pfam" id="PF01535">
    <property type="entry name" value="PPR"/>
    <property type="match status" value="4"/>
</dbReference>
<reference evidence="3" key="1">
    <citation type="submission" date="2021-01" db="UniProtKB">
        <authorList>
            <consortium name="EnsemblPlants"/>
        </authorList>
    </citation>
    <scope>IDENTIFICATION</scope>
</reference>
<feature type="repeat" description="PPR" evidence="2">
    <location>
        <begin position="406"/>
        <end position="440"/>
    </location>
</feature>
<dbReference type="InterPro" id="IPR011990">
    <property type="entry name" value="TPR-like_helical_dom_sf"/>
</dbReference>
<evidence type="ECO:0000313" key="4">
    <source>
        <dbReference type="Proteomes" id="UP000594263"/>
    </source>
</evidence>
<organism evidence="3 4">
    <name type="scientific">Kalanchoe fedtschenkoi</name>
    <name type="common">Lavender scallops</name>
    <name type="synonym">South American air plant</name>
    <dbReference type="NCBI Taxonomy" id="63787"/>
    <lineage>
        <taxon>Eukaryota</taxon>
        <taxon>Viridiplantae</taxon>
        <taxon>Streptophyta</taxon>
        <taxon>Embryophyta</taxon>
        <taxon>Tracheophyta</taxon>
        <taxon>Spermatophyta</taxon>
        <taxon>Magnoliopsida</taxon>
        <taxon>eudicotyledons</taxon>
        <taxon>Gunneridae</taxon>
        <taxon>Pentapetalae</taxon>
        <taxon>Saxifragales</taxon>
        <taxon>Crassulaceae</taxon>
        <taxon>Kalanchoe</taxon>
    </lineage>
</organism>
<dbReference type="GO" id="GO:0099402">
    <property type="term" value="P:plant organ development"/>
    <property type="evidence" value="ECO:0007669"/>
    <property type="project" value="UniProtKB-ARBA"/>
</dbReference>
<evidence type="ECO:0000313" key="3">
    <source>
        <dbReference type="EnsemblPlants" id="Kaladp0060s0286.1.v1.1"/>
    </source>
</evidence>
<dbReference type="Proteomes" id="UP000594263">
    <property type="component" value="Unplaced"/>
</dbReference>
<dbReference type="FunFam" id="1.25.40.10:FF:000158">
    <property type="entry name" value="pentatricopeptide repeat-containing protein At2g33680"/>
    <property type="match status" value="1"/>
</dbReference>
<dbReference type="InterPro" id="IPR046960">
    <property type="entry name" value="PPR_At4g14850-like_plant"/>
</dbReference>
<keyword evidence="1" id="KW-0677">Repeat</keyword>
<protein>
    <submittedName>
        <fullName evidence="3">Uncharacterized protein</fullName>
    </submittedName>
</protein>
<proteinExistence type="predicted"/>
<dbReference type="FunFam" id="1.25.40.10:FF:000348">
    <property type="entry name" value="Pentatricopeptide repeat-containing protein chloroplastic"/>
    <property type="match status" value="1"/>
</dbReference>
<dbReference type="AlphaFoldDB" id="A0A7N0UCU7"/>
<dbReference type="EnsemblPlants" id="Kaladp0060s0286.1.v1.1">
    <property type="protein sequence ID" value="Kaladp0060s0286.1.v1.1"/>
    <property type="gene ID" value="Kaladp0060s0286.v1.1"/>
</dbReference>
<dbReference type="InterPro" id="IPR046849">
    <property type="entry name" value="E2_motif"/>
</dbReference>
<dbReference type="OMA" id="YELMIRM"/>
<dbReference type="Gramene" id="Kaladp0060s0286.1.v1.1">
    <property type="protein sequence ID" value="Kaladp0060s0286.1.v1.1"/>
    <property type="gene ID" value="Kaladp0060s0286.v1.1"/>
</dbReference>
<keyword evidence="4" id="KW-1185">Reference proteome</keyword>
<evidence type="ECO:0000256" key="1">
    <source>
        <dbReference type="ARBA" id="ARBA00022737"/>
    </source>
</evidence>
<dbReference type="GO" id="GO:0003723">
    <property type="term" value="F:RNA binding"/>
    <property type="evidence" value="ECO:0007669"/>
    <property type="project" value="InterPro"/>
</dbReference>
<sequence length="588" mass="65796">MSRCVMRRFSTGSGRGWNSSTGLIITNPIQLKMESCSSMAQLKQIQAQMKVTGLIRDAFPASRVLSFCALSDAGDFGYPLALFDRVNDRNLYVWNTMVQGWVLVGGVGFVPRDGARSGGGVELDQQSIVFGLKACERVLAGNSVNCRVVKVSFDRNLLVMNGMIHFYGEKGETFDAWKLFDGSLVRDVVCWTSMIDRYAKKGCLEEALGLFERMLVEGVESNEGLVLGKSIHRYVDKSSFRRNVNLSNALLDMYVKCDCLDAAREVFDRMGVKDTFSWTSLVNGYAKCGQLESARRMFNAMPERNVVSWNAIIAGYSQNNLPNQAIDLFHDMVVAGLDPVEGSLVCVLSACTQSGCLDFGRRMHQFYVEERRMPSIPLMNAFLDMYSKCGDIDAAAAVFDEIPCKDLVSWNSMIVGYASHGYAEQALLHFNQMISTGIKPDDITCWAHFRNLEPVWGLRPKVEHYACMIDLLGRTGRLKEAYELMIRMPMEPDIASWGALLNASRMHGNVELGKLAAEKLMRWDDVKLVRSMMRERAVKKTPGCSSIAVDGVVHEFLAADESHPQSSAIYEALDQMRLQAKIQPHWQQ</sequence>
<dbReference type="Pfam" id="PF20430">
    <property type="entry name" value="Eplus_motif"/>
    <property type="match status" value="1"/>
</dbReference>
<dbReference type="Pfam" id="PF13041">
    <property type="entry name" value="PPR_2"/>
    <property type="match status" value="2"/>
</dbReference>
<name>A0A7N0UCU7_KALFE</name>
<accession>A0A7N0UCU7</accession>
<feature type="repeat" description="PPR" evidence="2">
    <location>
        <begin position="187"/>
        <end position="221"/>
    </location>
</feature>
<dbReference type="PANTHER" id="PTHR47926:SF387">
    <property type="entry name" value="PENTATRICOPEPTIDE REPEAT-CONTAINING PROTEIN"/>
    <property type="match status" value="1"/>
</dbReference>
<dbReference type="InterPro" id="IPR002885">
    <property type="entry name" value="PPR_rpt"/>
</dbReference>